<name>A0A0M4JS55_9MOLU</name>
<dbReference type="InterPro" id="IPR017871">
    <property type="entry name" value="ABC_transporter-like_CS"/>
</dbReference>
<keyword evidence="4 6" id="KW-0067">ATP-binding</keyword>
<dbReference type="Proteomes" id="UP000063919">
    <property type="component" value="Chromosome"/>
</dbReference>
<dbReference type="STRING" id="362837.SCANT_v1c04140"/>
<organism evidence="6 7">
    <name type="scientific">Spiroplasma cantharicola</name>
    <dbReference type="NCBI Taxonomy" id="362837"/>
    <lineage>
        <taxon>Bacteria</taxon>
        <taxon>Bacillati</taxon>
        <taxon>Mycoplasmatota</taxon>
        <taxon>Mollicutes</taxon>
        <taxon>Entomoplasmatales</taxon>
        <taxon>Spiroplasmataceae</taxon>
        <taxon>Spiroplasma</taxon>
    </lineage>
</organism>
<evidence type="ECO:0000256" key="4">
    <source>
        <dbReference type="ARBA" id="ARBA00022840"/>
    </source>
</evidence>
<dbReference type="InterPro" id="IPR003593">
    <property type="entry name" value="AAA+_ATPase"/>
</dbReference>
<dbReference type="Pfam" id="PF00005">
    <property type="entry name" value="ABC_tran"/>
    <property type="match status" value="1"/>
</dbReference>
<keyword evidence="2" id="KW-0813">Transport</keyword>
<dbReference type="SMART" id="SM00382">
    <property type="entry name" value="AAA"/>
    <property type="match status" value="1"/>
</dbReference>
<comment type="similarity">
    <text evidence="1">Belongs to the ABC transporter superfamily.</text>
</comment>
<dbReference type="InterPro" id="IPR027417">
    <property type="entry name" value="P-loop_NTPase"/>
</dbReference>
<dbReference type="GO" id="GO:0005524">
    <property type="term" value="F:ATP binding"/>
    <property type="evidence" value="ECO:0007669"/>
    <property type="project" value="UniProtKB-KW"/>
</dbReference>
<proteinExistence type="inferred from homology"/>
<evidence type="ECO:0000256" key="3">
    <source>
        <dbReference type="ARBA" id="ARBA00022741"/>
    </source>
</evidence>
<dbReference type="PROSITE" id="PS00211">
    <property type="entry name" value="ABC_TRANSPORTER_1"/>
    <property type="match status" value="1"/>
</dbReference>
<dbReference type="SUPFAM" id="SSF52540">
    <property type="entry name" value="P-loop containing nucleoside triphosphate hydrolases"/>
    <property type="match status" value="1"/>
</dbReference>
<dbReference type="PANTHER" id="PTHR42711:SF5">
    <property type="entry name" value="ABC TRANSPORTER ATP-BINDING PROTEIN NATA"/>
    <property type="match status" value="1"/>
</dbReference>
<gene>
    <name evidence="6" type="ORF">SCANT_v1c04140</name>
</gene>
<dbReference type="InterPro" id="IPR003439">
    <property type="entry name" value="ABC_transporter-like_ATP-bd"/>
</dbReference>
<dbReference type="InterPro" id="IPR050763">
    <property type="entry name" value="ABC_transporter_ATP-binding"/>
</dbReference>
<keyword evidence="3" id="KW-0547">Nucleotide-binding</keyword>
<evidence type="ECO:0000259" key="5">
    <source>
        <dbReference type="PROSITE" id="PS50893"/>
    </source>
</evidence>
<evidence type="ECO:0000256" key="2">
    <source>
        <dbReference type="ARBA" id="ARBA00022448"/>
    </source>
</evidence>
<keyword evidence="7" id="KW-1185">Reference proteome</keyword>
<dbReference type="PATRIC" id="fig|362837.3.peg.418"/>
<dbReference type="OrthoDB" id="9779029at2"/>
<accession>A0A0M4JS55</accession>
<dbReference type="CDD" id="cd03230">
    <property type="entry name" value="ABC_DR_subfamily_A"/>
    <property type="match status" value="1"/>
</dbReference>
<dbReference type="GO" id="GO:0016887">
    <property type="term" value="F:ATP hydrolysis activity"/>
    <property type="evidence" value="ECO:0007669"/>
    <property type="project" value="InterPro"/>
</dbReference>
<dbReference type="AlphaFoldDB" id="A0A0M4JS55"/>
<evidence type="ECO:0000256" key="1">
    <source>
        <dbReference type="ARBA" id="ARBA00005417"/>
    </source>
</evidence>
<dbReference type="EMBL" id="CP012622">
    <property type="protein sequence ID" value="ALD66322.1"/>
    <property type="molecule type" value="Genomic_DNA"/>
</dbReference>
<dbReference type="RefSeq" id="WP_053946081.1">
    <property type="nucleotide sequence ID" value="NZ_CP012622.1"/>
</dbReference>
<reference evidence="6 7" key="1">
    <citation type="journal article" date="2015" name="Genome Announc.">
        <title>Complete Genome Sequence of Spiroplasma cantharicola CC-1T (DSM 21588), a Bacterium Isolated from Soldier Beetle (Cantharis carolinus).</title>
        <authorList>
            <person name="Lo W.S."/>
            <person name="Liu P.Y."/>
            <person name="Kuo C.H."/>
        </authorList>
    </citation>
    <scope>NUCLEOTIDE SEQUENCE [LARGE SCALE GENOMIC DNA]</scope>
    <source>
        <strain evidence="6 7">CC-1</strain>
    </source>
</reference>
<feature type="domain" description="ABC transporter" evidence="5">
    <location>
        <begin position="2"/>
        <end position="226"/>
    </location>
</feature>
<protein>
    <submittedName>
        <fullName evidence="6">ABC transporter ATP-binding protein</fullName>
    </submittedName>
</protein>
<evidence type="ECO:0000313" key="6">
    <source>
        <dbReference type="EMBL" id="ALD66322.1"/>
    </source>
</evidence>
<sequence length="242" mass="27798">MIEIKNLTKIFKNGIGLHDINIKLNSGEITAILGPNGAGKSTLLKLIFREYKKDSGEIIYNIGNEDLKKFSFFTDHSLFPKNVSLNYFCMYNAQLSGIKSKDAKKRLEHLLKILDLEKYKNKSFKSLSAGMQKRAMLAATLINDPEFIFFDEPTANLDINSRKELINLIKNMKDKNKTIVITSHILDELQNIIDRVIIIDSGKIVLDKKYDKNKENLETLYFSIIKGQDESKSFDKLLEWNN</sequence>
<dbReference type="Gene3D" id="3.40.50.300">
    <property type="entry name" value="P-loop containing nucleotide triphosphate hydrolases"/>
    <property type="match status" value="1"/>
</dbReference>
<dbReference type="KEGG" id="scj:SCANT_v1c04140"/>
<dbReference type="PROSITE" id="PS50893">
    <property type="entry name" value="ABC_TRANSPORTER_2"/>
    <property type="match status" value="1"/>
</dbReference>
<evidence type="ECO:0000313" key="7">
    <source>
        <dbReference type="Proteomes" id="UP000063919"/>
    </source>
</evidence>
<dbReference type="PANTHER" id="PTHR42711">
    <property type="entry name" value="ABC TRANSPORTER ATP-BINDING PROTEIN"/>
    <property type="match status" value="1"/>
</dbReference>